<gene>
    <name evidence="13" type="primary">aroB</name>
    <name evidence="13" type="ORF">NG653_01900</name>
</gene>
<evidence type="ECO:0000256" key="4">
    <source>
        <dbReference type="ARBA" id="ARBA00022723"/>
    </source>
</evidence>
<evidence type="ECO:0000313" key="13">
    <source>
        <dbReference type="EMBL" id="MCO5723591.1"/>
    </source>
</evidence>
<organism evidence="13 14">
    <name type="scientific">Robiginitalea marina</name>
    <dbReference type="NCBI Taxonomy" id="2954105"/>
    <lineage>
        <taxon>Bacteria</taxon>
        <taxon>Pseudomonadati</taxon>
        <taxon>Bacteroidota</taxon>
        <taxon>Flavobacteriia</taxon>
        <taxon>Flavobacteriales</taxon>
        <taxon>Flavobacteriaceae</taxon>
        <taxon>Robiginitalea</taxon>
    </lineage>
</organism>
<dbReference type="EMBL" id="JAMXIB010000001">
    <property type="protein sequence ID" value="MCO5723591.1"/>
    <property type="molecule type" value="Genomic_DNA"/>
</dbReference>
<evidence type="ECO:0000256" key="8">
    <source>
        <dbReference type="ARBA" id="ARBA00023239"/>
    </source>
</evidence>
<comment type="caution">
    <text evidence="13">The sequence shown here is derived from an EMBL/GenBank/DDBJ whole genome shotgun (WGS) entry which is preliminary data.</text>
</comment>
<proteinExistence type="predicted"/>
<keyword evidence="5" id="KW-0547">Nucleotide-binding</keyword>
<dbReference type="Pfam" id="PF24621">
    <property type="entry name" value="DHQS_C"/>
    <property type="match status" value="1"/>
</dbReference>
<dbReference type="EC" id="4.2.3.4" evidence="10"/>
<feature type="domain" description="3-dehydroquinate synthase N-terminal" evidence="11">
    <location>
        <begin position="62"/>
        <end position="174"/>
    </location>
</feature>
<dbReference type="RefSeq" id="WP_252739963.1">
    <property type="nucleotide sequence ID" value="NZ_JAMXIB010000001.1"/>
</dbReference>
<reference evidence="13 14" key="1">
    <citation type="submission" date="2022-06" db="EMBL/GenBank/DDBJ databases">
        <authorList>
            <person name="Xuan X."/>
        </authorList>
    </citation>
    <scope>NUCLEOTIDE SEQUENCE [LARGE SCALE GENOMIC DNA]</scope>
    <source>
        <strain evidence="13 14">2V75</strain>
    </source>
</reference>
<keyword evidence="6" id="KW-0862">Zinc</keyword>
<keyword evidence="9" id="KW-0170">Cobalt</keyword>
<dbReference type="PANTHER" id="PTHR43622">
    <property type="entry name" value="3-DEHYDROQUINATE SYNTHASE"/>
    <property type="match status" value="1"/>
</dbReference>
<dbReference type="InterPro" id="IPR030960">
    <property type="entry name" value="DHQS/DOIS_N"/>
</dbReference>
<sequence length="353" mass="38829">MESILSGSSRIAFGENGRLLFRDFLAGQRFSSIFVLTDSNTRVHCLPVFGAQFPEAGKWTILEIPAGEAHKNITTCLTLWQQLSGKGADRQSLLVNLGGGVVTDLGGFVASTYQRGIAFVNIPTTLLSMVDASVGGKTGVDLGLLKNQIGVIQDPELVLIDSGYLNTLEERQLRSGFAEMLKHGLILEKPYWDALKNTTNFRSLQEHIHTSVILKNNVVLEDPRESGLRKILNFGHTLGHAIESFYLGKGEGLSLLHGEAIAAGMVMESYLSVQHAGLSTSECDEIKSVMLRFFPRVPFPEADREAILELLRFDKKNSAGSVRFALLQRIGKACTHQEVTRESLRGAFEYYAD</sequence>
<evidence type="ECO:0000259" key="11">
    <source>
        <dbReference type="Pfam" id="PF01761"/>
    </source>
</evidence>
<evidence type="ECO:0000313" key="14">
    <source>
        <dbReference type="Proteomes" id="UP001206312"/>
    </source>
</evidence>
<dbReference type="PANTHER" id="PTHR43622:SF1">
    <property type="entry name" value="3-DEHYDROQUINATE SYNTHASE"/>
    <property type="match status" value="1"/>
</dbReference>
<evidence type="ECO:0000256" key="3">
    <source>
        <dbReference type="ARBA" id="ARBA00003485"/>
    </source>
</evidence>
<keyword evidence="7" id="KW-0520">NAD</keyword>
<comment type="function">
    <text evidence="3">Catalyzes the conversion of 3-deoxy-D-arabino-heptulosonate 7-phosphate (DAHP) to dehydroquinate (DHQ).</text>
</comment>
<keyword evidence="8 13" id="KW-0456">Lyase</keyword>
<dbReference type="Gene3D" id="1.20.1090.10">
    <property type="entry name" value="Dehydroquinate synthase-like - alpha domain"/>
    <property type="match status" value="1"/>
</dbReference>
<dbReference type="InterPro" id="IPR016037">
    <property type="entry name" value="DHQ_synth_AroB"/>
</dbReference>
<evidence type="ECO:0000256" key="7">
    <source>
        <dbReference type="ARBA" id="ARBA00023027"/>
    </source>
</evidence>
<evidence type="ECO:0000256" key="6">
    <source>
        <dbReference type="ARBA" id="ARBA00022833"/>
    </source>
</evidence>
<feature type="domain" description="3-dehydroquinate synthase C-terminal" evidence="12">
    <location>
        <begin position="176"/>
        <end position="317"/>
    </location>
</feature>
<dbReference type="Pfam" id="PF01761">
    <property type="entry name" value="DHQ_synthase"/>
    <property type="match status" value="1"/>
</dbReference>
<dbReference type="NCBIfam" id="TIGR01357">
    <property type="entry name" value="aroB"/>
    <property type="match status" value="1"/>
</dbReference>
<protein>
    <recommendedName>
        <fullName evidence="10">3-dehydroquinate synthase</fullName>
        <ecNumber evidence="10">4.2.3.4</ecNumber>
    </recommendedName>
</protein>
<evidence type="ECO:0000256" key="1">
    <source>
        <dbReference type="ARBA" id="ARBA00001911"/>
    </source>
</evidence>
<accession>A0ABT1AUD2</accession>
<dbReference type="InterPro" id="IPR030963">
    <property type="entry name" value="DHQ_synth_fam"/>
</dbReference>
<dbReference type="CDD" id="cd08195">
    <property type="entry name" value="DHQS"/>
    <property type="match status" value="1"/>
</dbReference>
<name>A0ABT1AUD2_9FLAO</name>
<dbReference type="Proteomes" id="UP001206312">
    <property type="component" value="Unassembled WGS sequence"/>
</dbReference>
<evidence type="ECO:0000256" key="2">
    <source>
        <dbReference type="ARBA" id="ARBA00001941"/>
    </source>
</evidence>
<keyword evidence="4" id="KW-0479">Metal-binding</keyword>
<dbReference type="PIRSF" id="PIRSF001455">
    <property type="entry name" value="DHQ_synth"/>
    <property type="match status" value="1"/>
</dbReference>
<dbReference type="SUPFAM" id="SSF56796">
    <property type="entry name" value="Dehydroquinate synthase-like"/>
    <property type="match status" value="1"/>
</dbReference>
<evidence type="ECO:0000256" key="10">
    <source>
        <dbReference type="NCBIfam" id="TIGR01357"/>
    </source>
</evidence>
<dbReference type="InterPro" id="IPR056179">
    <property type="entry name" value="DHQS_C"/>
</dbReference>
<dbReference type="GO" id="GO:0003856">
    <property type="term" value="F:3-dehydroquinate synthase activity"/>
    <property type="evidence" value="ECO:0007669"/>
    <property type="project" value="UniProtKB-EC"/>
</dbReference>
<dbReference type="Gene3D" id="3.40.50.1970">
    <property type="match status" value="1"/>
</dbReference>
<evidence type="ECO:0000256" key="9">
    <source>
        <dbReference type="ARBA" id="ARBA00023285"/>
    </source>
</evidence>
<comment type="cofactor">
    <cofactor evidence="2">
        <name>Co(2+)</name>
        <dbReference type="ChEBI" id="CHEBI:48828"/>
    </cofactor>
</comment>
<keyword evidence="14" id="KW-1185">Reference proteome</keyword>
<dbReference type="InterPro" id="IPR050071">
    <property type="entry name" value="Dehydroquinate_synthase"/>
</dbReference>
<evidence type="ECO:0000256" key="5">
    <source>
        <dbReference type="ARBA" id="ARBA00022741"/>
    </source>
</evidence>
<comment type="cofactor">
    <cofactor evidence="1">
        <name>NAD(+)</name>
        <dbReference type="ChEBI" id="CHEBI:57540"/>
    </cofactor>
</comment>
<evidence type="ECO:0000259" key="12">
    <source>
        <dbReference type="Pfam" id="PF24621"/>
    </source>
</evidence>